<accession>A0ABU4G0E3</accession>
<sequence length="191" mass="21434">MKVKTAVILFAAILFLSACSSKKIETNMSETIPDFEYTTQDNKSLGLEELKGEWWIAYFSYTHCTTVCPRTTANMIGVQEELKEEGLTPRIISFGIDPANDTPEVLTDYAKEYGADLNTFTFLTGYDFETIRTLSLNTFKAVLDTGALDQRTHSYYFYLVNPDGEIVKKYNGLSAEENGLLVDDVKTVLGK</sequence>
<protein>
    <submittedName>
        <fullName evidence="5">SCO family protein</fullName>
    </submittedName>
</protein>
<evidence type="ECO:0000313" key="5">
    <source>
        <dbReference type="EMBL" id="MDW0109778.1"/>
    </source>
</evidence>
<dbReference type="RefSeq" id="WP_317935319.1">
    <property type="nucleotide sequence ID" value="NZ_JAUBDH010000003.1"/>
</dbReference>
<dbReference type="PROSITE" id="PS51352">
    <property type="entry name" value="THIOREDOXIN_2"/>
    <property type="match status" value="1"/>
</dbReference>
<comment type="similarity">
    <text evidence="1">Belongs to the SCO1/2 family.</text>
</comment>
<feature type="signal peptide" evidence="3">
    <location>
        <begin position="1"/>
        <end position="20"/>
    </location>
</feature>
<dbReference type="InterPro" id="IPR013766">
    <property type="entry name" value="Thioredoxin_domain"/>
</dbReference>
<keyword evidence="3" id="KW-0732">Signal</keyword>
<dbReference type="PANTHER" id="PTHR12151:SF25">
    <property type="entry name" value="LINALOOL DEHYDRATASE_ISOMERASE DOMAIN-CONTAINING PROTEIN"/>
    <property type="match status" value="1"/>
</dbReference>
<evidence type="ECO:0000313" key="6">
    <source>
        <dbReference type="Proteomes" id="UP001280629"/>
    </source>
</evidence>
<evidence type="ECO:0000259" key="4">
    <source>
        <dbReference type="PROSITE" id="PS51352"/>
    </source>
</evidence>
<evidence type="ECO:0000256" key="3">
    <source>
        <dbReference type="SAM" id="SignalP"/>
    </source>
</evidence>
<proteinExistence type="inferred from homology"/>
<keyword evidence="2" id="KW-0186">Copper</keyword>
<feature type="domain" description="Thioredoxin" evidence="4">
    <location>
        <begin position="26"/>
        <end position="191"/>
    </location>
</feature>
<keyword evidence="6" id="KW-1185">Reference proteome</keyword>
<organism evidence="5 6">
    <name type="scientific">Sporosarcina aquimarina</name>
    <dbReference type="NCBI Taxonomy" id="114975"/>
    <lineage>
        <taxon>Bacteria</taxon>
        <taxon>Bacillati</taxon>
        <taxon>Bacillota</taxon>
        <taxon>Bacilli</taxon>
        <taxon>Bacillales</taxon>
        <taxon>Caryophanaceae</taxon>
        <taxon>Sporosarcina</taxon>
    </lineage>
</organism>
<name>A0ABU4G0E3_9BACL</name>
<dbReference type="Gene3D" id="3.40.30.10">
    <property type="entry name" value="Glutaredoxin"/>
    <property type="match status" value="1"/>
</dbReference>
<reference evidence="5 6" key="1">
    <citation type="submission" date="2023-06" db="EMBL/GenBank/DDBJ databases">
        <title>Sporosarcina sp. nov., isolated from Korean traditional fermented seafood 'Jeotgal'.</title>
        <authorList>
            <person name="Yang A.-I."/>
            <person name="Shin N.-R."/>
        </authorList>
    </citation>
    <scope>NUCLEOTIDE SEQUENCE [LARGE SCALE GENOMIC DNA]</scope>
    <source>
        <strain evidence="5 6">KCTC3840</strain>
    </source>
</reference>
<dbReference type="InterPro" id="IPR036249">
    <property type="entry name" value="Thioredoxin-like_sf"/>
</dbReference>
<gene>
    <name evidence="5" type="ORF">QT716_06875</name>
</gene>
<feature type="chain" id="PRO_5045766754" evidence="3">
    <location>
        <begin position="21"/>
        <end position="191"/>
    </location>
</feature>
<evidence type="ECO:0000256" key="2">
    <source>
        <dbReference type="ARBA" id="ARBA00023008"/>
    </source>
</evidence>
<dbReference type="PROSITE" id="PS51257">
    <property type="entry name" value="PROKAR_LIPOPROTEIN"/>
    <property type="match status" value="1"/>
</dbReference>
<dbReference type="CDD" id="cd02968">
    <property type="entry name" value="SCO"/>
    <property type="match status" value="1"/>
</dbReference>
<dbReference type="InterPro" id="IPR003782">
    <property type="entry name" value="SCO1/SenC"/>
</dbReference>
<evidence type="ECO:0000256" key="1">
    <source>
        <dbReference type="ARBA" id="ARBA00010996"/>
    </source>
</evidence>
<dbReference type="PANTHER" id="PTHR12151">
    <property type="entry name" value="ELECTRON TRANSPORT PROTIN SCO1/SENC FAMILY MEMBER"/>
    <property type="match status" value="1"/>
</dbReference>
<dbReference type="Proteomes" id="UP001280629">
    <property type="component" value="Unassembled WGS sequence"/>
</dbReference>
<dbReference type="EMBL" id="JAUBDH010000003">
    <property type="protein sequence ID" value="MDW0109778.1"/>
    <property type="molecule type" value="Genomic_DNA"/>
</dbReference>
<comment type="caution">
    <text evidence="5">The sequence shown here is derived from an EMBL/GenBank/DDBJ whole genome shotgun (WGS) entry which is preliminary data.</text>
</comment>
<dbReference type="Pfam" id="PF02630">
    <property type="entry name" value="SCO1-SenC"/>
    <property type="match status" value="1"/>
</dbReference>
<dbReference type="SUPFAM" id="SSF52833">
    <property type="entry name" value="Thioredoxin-like"/>
    <property type="match status" value="1"/>
</dbReference>